<keyword evidence="3" id="KW-1185">Reference proteome</keyword>
<keyword evidence="1" id="KW-0472">Membrane</keyword>
<dbReference type="InterPro" id="IPR011969">
    <property type="entry name" value="Clan_AA_Asp_peptidase_C"/>
</dbReference>
<dbReference type="InterPro" id="IPR021109">
    <property type="entry name" value="Peptidase_aspartic_dom_sf"/>
</dbReference>
<protein>
    <submittedName>
        <fullName evidence="2">Aspartyl protease family protein</fullName>
    </submittedName>
</protein>
<dbReference type="Pfam" id="PF13975">
    <property type="entry name" value="gag-asp_proteas"/>
    <property type="match status" value="1"/>
</dbReference>
<dbReference type="AlphaFoldDB" id="A0A1G6TIJ3"/>
<feature type="transmembrane region" description="Helical" evidence="1">
    <location>
        <begin position="6"/>
        <end position="24"/>
    </location>
</feature>
<dbReference type="SUPFAM" id="SSF50630">
    <property type="entry name" value="Acid proteases"/>
    <property type="match status" value="1"/>
</dbReference>
<keyword evidence="1" id="KW-1133">Transmembrane helix</keyword>
<keyword evidence="2" id="KW-0378">Hydrolase</keyword>
<dbReference type="NCBIfam" id="TIGR02281">
    <property type="entry name" value="clan_AA_DTGA"/>
    <property type="match status" value="1"/>
</dbReference>
<dbReference type="Gene3D" id="2.40.70.10">
    <property type="entry name" value="Acid Proteases"/>
    <property type="match status" value="1"/>
</dbReference>
<organism evidence="2 3">
    <name type="scientific">Paracoccus isoporae</name>
    <dbReference type="NCBI Taxonomy" id="591205"/>
    <lineage>
        <taxon>Bacteria</taxon>
        <taxon>Pseudomonadati</taxon>
        <taxon>Pseudomonadota</taxon>
        <taxon>Alphaproteobacteria</taxon>
        <taxon>Rhodobacterales</taxon>
        <taxon>Paracoccaceae</taxon>
        <taxon>Paracoccus</taxon>
    </lineage>
</organism>
<dbReference type="STRING" id="591205.SAMN05421538_101294"/>
<evidence type="ECO:0000256" key="1">
    <source>
        <dbReference type="SAM" id="Phobius"/>
    </source>
</evidence>
<dbReference type="EMBL" id="FNAH01000001">
    <property type="protein sequence ID" value="SDD28992.1"/>
    <property type="molecule type" value="Genomic_DNA"/>
</dbReference>
<evidence type="ECO:0000313" key="3">
    <source>
        <dbReference type="Proteomes" id="UP000199344"/>
    </source>
</evidence>
<dbReference type="InterPro" id="IPR001969">
    <property type="entry name" value="Aspartic_peptidase_AS"/>
</dbReference>
<keyword evidence="2" id="KW-0645">Protease</keyword>
<dbReference type="Proteomes" id="UP000199344">
    <property type="component" value="Unassembled WGS sequence"/>
</dbReference>
<feature type="transmembrane region" description="Helical" evidence="1">
    <location>
        <begin position="36"/>
        <end position="54"/>
    </location>
</feature>
<proteinExistence type="predicted"/>
<reference evidence="2 3" key="1">
    <citation type="submission" date="2016-10" db="EMBL/GenBank/DDBJ databases">
        <authorList>
            <person name="de Groot N.N."/>
        </authorList>
    </citation>
    <scope>NUCLEOTIDE SEQUENCE [LARGE SCALE GENOMIC DNA]</scope>
    <source>
        <strain evidence="2 3">DSM 22220</strain>
    </source>
</reference>
<evidence type="ECO:0000313" key="2">
    <source>
        <dbReference type="EMBL" id="SDD28992.1"/>
    </source>
</evidence>
<sequence>MSDQIPRVAYLVLLLIAISGYMLVEFRTRPGKSLRQMLAWGLIFLGLVAGFGLWEDIRRNVAPPQRIEGNRIELPMGNDGHFRIELRLNDTPVRFMVDTGASEIALRRRDAERIGLAPGSLDYVNMASTANGTVYTAPVRIDEVRIGDIVDGDVPASVVEGDLDVSLLGMTYLRRFARVSFEGETMVLER</sequence>
<accession>A0A1G6TIJ3</accession>
<gene>
    <name evidence="2" type="ORF">SAMN05421538_101294</name>
</gene>
<dbReference type="GO" id="GO:0006508">
    <property type="term" value="P:proteolysis"/>
    <property type="evidence" value="ECO:0007669"/>
    <property type="project" value="UniProtKB-KW"/>
</dbReference>
<dbReference type="RefSeq" id="WP_090520207.1">
    <property type="nucleotide sequence ID" value="NZ_FNAH01000001.1"/>
</dbReference>
<name>A0A1G6TIJ3_9RHOB</name>
<dbReference type="CDD" id="cd05483">
    <property type="entry name" value="retropepsin_like_bacteria"/>
    <property type="match status" value="1"/>
</dbReference>
<dbReference type="GO" id="GO:0004190">
    <property type="term" value="F:aspartic-type endopeptidase activity"/>
    <property type="evidence" value="ECO:0007669"/>
    <property type="project" value="InterPro"/>
</dbReference>
<dbReference type="OrthoDB" id="7595324at2"/>
<keyword evidence="1" id="KW-0812">Transmembrane</keyword>
<dbReference type="InterPro" id="IPR034122">
    <property type="entry name" value="Retropepsin-like_bacterial"/>
</dbReference>
<dbReference type="PROSITE" id="PS00141">
    <property type="entry name" value="ASP_PROTEASE"/>
    <property type="match status" value="1"/>
</dbReference>